<keyword evidence="3" id="KW-0540">Nuclease</keyword>
<evidence type="ECO:0000256" key="5">
    <source>
        <dbReference type="ARBA" id="ARBA00023242"/>
    </source>
</evidence>
<dbReference type="GO" id="GO:0004527">
    <property type="term" value="F:exonuclease activity"/>
    <property type="evidence" value="ECO:0007669"/>
    <property type="project" value="UniProtKB-KW"/>
</dbReference>
<dbReference type="InterPro" id="IPR047021">
    <property type="entry name" value="REXO1/3/4-like"/>
</dbReference>
<sequence>MEKKLETADQKLFDRKLRGLLNRSIVEQLSGSPEQSLVSLTLGDSRYPRDYTFPTSDEGWTVTELSTDSQRMMRSSTMLAVDCEMVLCEDGTEALVKVCVVDRDLQVKINEYVNPYKTVADYRTEITGIDAESLEGVTRSLADIQKSMKKLLSDGTILVGHSLHNDLQVESFMDFFPYSLYWDMKFESQVPEAKMEKLYLHKIPNNVPKKEISRIIPGEVAIEIKSAKKAQGRYYTAYAVFNSAEEANQAFENIEGTEERDSSGLPQKLVTFQFGKGATASLYVRKMARDDLQCQVPSKKRVFQSEEKFSESKKLKTDQKPVKETTTANFNQVDDQLKEIERLKQELEQKDSQIVTQDKILAKREKKIDELKQELENLQKKLDKLKRKKEKKGSLIN</sequence>
<comment type="similarity">
    <text evidence="2">Belongs to the REXO1/REXO3 family.</text>
</comment>
<dbReference type="InterPro" id="IPR013520">
    <property type="entry name" value="Ribonucl_H"/>
</dbReference>
<feature type="domain" description="Exonuclease" evidence="7">
    <location>
        <begin position="77"/>
        <end position="234"/>
    </location>
</feature>
<dbReference type="InterPro" id="IPR012337">
    <property type="entry name" value="RNaseH-like_sf"/>
</dbReference>
<dbReference type="Proteomes" id="UP000188268">
    <property type="component" value="Unassembled WGS sequence"/>
</dbReference>
<evidence type="ECO:0000313" key="9">
    <source>
        <dbReference type="Proteomes" id="UP000188268"/>
    </source>
</evidence>
<reference evidence="8 9" key="1">
    <citation type="submission" date="2013-09" db="EMBL/GenBank/DDBJ databases">
        <title>Corchorus capsularis genome sequencing.</title>
        <authorList>
            <person name="Alam M."/>
            <person name="Haque M.S."/>
            <person name="Islam M.S."/>
            <person name="Emdad E.M."/>
            <person name="Islam M.M."/>
            <person name="Ahmed B."/>
            <person name="Halim A."/>
            <person name="Hossen Q.M.M."/>
            <person name="Hossain M.Z."/>
            <person name="Ahmed R."/>
            <person name="Khan M.M."/>
            <person name="Islam R."/>
            <person name="Rashid M.M."/>
            <person name="Khan S.A."/>
            <person name="Rahman M.S."/>
            <person name="Alam M."/>
        </authorList>
    </citation>
    <scope>NUCLEOTIDE SEQUENCE [LARGE SCALE GENOMIC DNA]</scope>
    <source>
        <strain evidence="9">cv. CVL-1</strain>
        <tissue evidence="8">Whole seedling</tissue>
    </source>
</reference>
<comment type="caution">
    <text evidence="8">The sequence shown here is derived from an EMBL/GenBank/DDBJ whole genome shotgun (WGS) entry which is preliminary data.</text>
</comment>
<evidence type="ECO:0000256" key="3">
    <source>
        <dbReference type="ARBA" id="ARBA00022722"/>
    </source>
</evidence>
<dbReference type="SUPFAM" id="SSF53098">
    <property type="entry name" value="Ribonuclease H-like"/>
    <property type="match status" value="1"/>
</dbReference>
<dbReference type="GO" id="GO:0005634">
    <property type="term" value="C:nucleus"/>
    <property type="evidence" value="ECO:0007669"/>
    <property type="project" value="UniProtKB-SubCell"/>
</dbReference>
<organism evidence="8 9">
    <name type="scientific">Corchorus capsularis</name>
    <name type="common">Jute</name>
    <dbReference type="NCBI Taxonomy" id="210143"/>
    <lineage>
        <taxon>Eukaryota</taxon>
        <taxon>Viridiplantae</taxon>
        <taxon>Streptophyta</taxon>
        <taxon>Embryophyta</taxon>
        <taxon>Tracheophyta</taxon>
        <taxon>Spermatophyta</taxon>
        <taxon>Magnoliopsida</taxon>
        <taxon>eudicotyledons</taxon>
        <taxon>Gunneridae</taxon>
        <taxon>Pentapetalae</taxon>
        <taxon>rosids</taxon>
        <taxon>malvids</taxon>
        <taxon>Malvales</taxon>
        <taxon>Malvaceae</taxon>
        <taxon>Grewioideae</taxon>
        <taxon>Apeibeae</taxon>
        <taxon>Corchorus</taxon>
    </lineage>
</organism>
<evidence type="ECO:0000256" key="1">
    <source>
        <dbReference type="ARBA" id="ARBA00004123"/>
    </source>
</evidence>
<keyword evidence="8" id="KW-0269">Exonuclease</keyword>
<feature type="coiled-coil region" evidence="6">
    <location>
        <begin position="330"/>
        <end position="395"/>
    </location>
</feature>
<name>A0A1R3GEY2_COCAP</name>
<evidence type="ECO:0000313" key="8">
    <source>
        <dbReference type="EMBL" id="OMO56611.1"/>
    </source>
</evidence>
<gene>
    <name evidence="8" type="ORF">CCACVL1_26430</name>
</gene>
<comment type="subcellular location">
    <subcellularLocation>
        <location evidence="1">Nucleus</location>
    </subcellularLocation>
</comment>
<proteinExistence type="inferred from homology"/>
<evidence type="ECO:0000256" key="4">
    <source>
        <dbReference type="ARBA" id="ARBA00022801"/>
    </source>
</evidence>
<keyword evidence="9" id="KW-1185">Reference proteome</keyword>
<keyword evidence="4" id="KW-0378">Hydrolase</keyword>
<dbReference type="AlphaFoldDB" id="A0A1R3GEY2"/>
<protein>
    <submittedName>
        <fullName evidence="8">Exonuclease</fullName>
    </submittedName>
</protein>
<evidence type="ECO:0000256" key="2">
    <source>
        <dbReference type="ARBA" id="ARBA00006357"/>
    </source>
</evidence>
<keyword evidence="5" id="KW-0539">Nucleus</keyword>
<dbReference type="Gene3D" id="3.30.420.10">
    <property type="entry name" value="Ribonuclease H-like superfamily/Ribonuclease H"/>
    <property type="match status" value="1"/>
</dbReference>
<dbReference type="PANTHER" id="PTHR12801:SF115">
    <property type="entry name" value="FI18136P1-RELATED"/>
    <property type="match status" value="1"/>
</dbReference>
<dbReference type="PANTHER" id="PTHR12801">
    <property type="entry name" value="RNA EXONUCLEASE REXO1 / RECO3 FAMILY MEMBER-RELATED"/>
    <property type="match status" value="1"/>
</dbReference>
<accession>A0A1R3GEY2</accession>
<dbReference type="STRING" id="210143.A0A1R3GEY2"/>
<dbReference type="GO" id="GO:0003676">
    <property type="term" value="F:nucleic acid binding"/>
    <property type="evidence" value="ECO:0007669"/>
    <property type="project" value="InterPro"/>
</dbReference>
<evidence type="ECO:0000256" key="6">
    <source>
        <dbReference type="SAM" id="Coils"/>
    </source>
</evidence>
<dbReference type="SMART" id="SM00479">
    <property type="entry name" value="EXOIII"/>
    <property type="match status" value="1"/>
</dbReference>
<evidence type="ECO:0000259" key="7">
    <source>
        <dbReference type="SMART" id="SM00479"/>
    </source>
</evidence>
<dbReference type="OrthoDB" id="16516at2759"/>
<keyword evidence="6" id="KW-0175">Coiled coil</keyword>
<dbReference type="EMBL" id="AWWV01014479">
    <property type="protein sequence ID" value="OMO56611.1"/>
    <property type="molecule type" value="Genomic_DNA"/>
</dbReference>
<dbReference type="Gramene" id="OMO56611">
    <property type="protein sequence ID" value="OMO56611"/>
    <property type="gene ID" value="CCACVL1_26430"/>
</dbReference>
<dbReference type="OMA" id="VSHDCVH"/>
<dbReference type="InterPro" id="IPR036397">
    <property type="entry name" value="RNaseH_sf"/>
</dbReference>